<dbReference type="Gene3D" id="3.40.1350.110">
    <property type="match status" value="1"/>
</dbReference>
<comment type="caution">
    <text evidence="2">The sequence shown here is derived from an EMBL/GenBank/DDBJ whole genome shotgun (WGS) entry which is preliminary data.</text>
</comment>
<dbReference type="Pfam" id="PF21111">
    <property type="entry name" value="CDI_toxin_EC869_like"/>
    <property type="match status" value="1"/>
</dbReference>
<dbReference type="InterPro" id="IPR033799">
    <property type="entry name" value="CdiA_EC869-like"/>
</dbReference>
<evidence type="ECO:0000313" key="2">
    <source>
        <dbReference type="EMBL" id="MBI6548644.1"/>
    </source>
</evidence>
<accession>A0ABS0U435</accession>
<protein>
    <recommendedName>
        <fullName evidence="1">CdiA toxin EC869-like domain-containing protein</fullName>
    </recommendedName>
</protein>
<dbReference type="Proteomes" id="UP000696184">
    <property type="component" value="Unassembled WGS sequence"/>
</dbReference>
<keyword evidence="3" id="KW-1185">Reference proteome</keyword>
<name>A0ABS0U435_9GAMM</name>
<proteinExistence type="predicted"/>
<evidence type="ECO:0000259" key="1">
    <source>
        <dbReference type="Pfam" id="PF21111"/>
    </source>
</evidence>
<gene>
    <name evidence="2" type="ORF">H8A87_07890</name>
</gene>
<evidence type="ECO:0000313" key="3">
    <source>
        <dbReference type="Proteomes" id="UP000696184"/>
    </source>
</evidence>
<feature type="domain" description="CdiA toxin EC869-like" evidence="1">
    <location>
        <begin position="7"/>
        <end position="77"/>
    </location>
</feature>
<reference evidence="2 3" key="1">
    <citation type="submission" date="2020-08" db="EMBL/GenBank/DDBJ databases">
        <title>Description of Xenorhabdus lircayensis sp. nov., the symbiotic bacterium associated with the entomopathogenic nematode Steirnernema unicornum.</title>
        <authorList>
            <person name="Castaneda-Alvarez C."/>
            <person name="Prodan S."/>
            <person name="Zamorano A."/>
            <person name="San-Blas E."/>
            <person name="Aballay E."/>
        </authorList>
    </citation>
    <scope>NUCLEOTIDE SEQUENCE [LARGE SCALE GENOMIC DNA]</scope>
    <source>
        <strain evidence="2 3">VLS</strain>
    </source>
</reference>
<dbReference type="RefSeq" id="WP_198689435.1">
    <property type="nucleotide sequence ID" value="NZ_CAWPUD010000029.1"/>
</dbReference>
<dbReference type="EMBL" id="JACOII010000031">
    <property type="protein sequence ID" value="MBI6548644.1"/>
    <property type="molecule type" value="Genomic_DNA"/>
</dbReference>
<sequence>MSNTVKPPLPANARLPKNFGTFDYYDEATHLAVSVKTLDTQTLSKLTKPNQIYTSIRGNIDKAARFEKVALNQGQIRIV</sequence>
<organism evidence="2 3">
    <name type="scientific">Xenorhabdus lircayensis</name>
    <dbReference type="NCBI Taxonomy" id="2763499"/>
    <lineage>
        <taxon>Bacteria</taxon>
        <taxon>Pseudomonadati</taxon>
        <taxon>Pseudomonadota</taxon>
        <taxon>Gammaproteobacteria</taxon>
        <taxon>Enterobacterales</taxon>
        <taxon>Morganellaceae</taxon>
        <taxon>Xenorhabdus</taxon>
    </lineage>
</organism>